<dbReference type="AlphaFoldDB" id="U5VUJ4"/>
<dbReference type="GO" id="GO:0016810">
    <property type="term" value="F:hydrolase activity, acting on carbon-nitrogen (but not peptide) bonds"/>
    <property type="evidence" value="ECO:0007669"/>
    <property type="project" value="InterPro"/>
</dbReference>
<dbReference type="STRING" id="1246995.AFR_11720"/>
<keyword evidence="2" id="KW-0732">Signal</keyword>
<evidence type="ECO:0000313" key="4">
    <source>
        <dbReference type="EMBL" id="AGZ40633.1"/>
    </source>
</evidence>
<evidence type="ECO:0000256" key="2">
    <source>
        <dbReference type="ARBA" id="ARBA00022729"/>
    </source>
</evidence>
<sequence>MPGVESQTRIKRHLNELGLRSQLRARPRIQGRVLAPAGMFRRLPTSTGLYFPFYHDVLPEYAGDLRRHLQSFKRLGPMVTWDEALEVLAGRRDLSGPMFCLSFDDAHLSWRDVVAPMLRELRVPATFFVTTGLVGQTGNLTWPDLRDLLAQGFQFGSHTVTHQRLADQDDAASLHEIRFSKDRLEQELGVEVRDFAAPYGSLVDYGDREVSAAREAGYRSFASTLRAPMLPGDSPMFIQRQGLHPAWPLWAVRTRVHD</sequence>
<dbReference type="eggNOG" id="COG0726">
    <property type="taxonomic scope" value="Bacteria"/>
</dbReference>
<evidence type="ECO:0000313" key="5">
    <source>
        <dbReference type="Proteomes" id="UP000017746"/>
    </source>
</evidence>
<feature type="domain" description="NodB homology" evidence="3">
    <location>
        <begin position="97"/>
        <end position="258"/>
    </location>
</feature>
<dbReference type="InterPro" id="IPR011330">
    <property type="entry name" value="Glyco_hydro/deAcase_b/a-brl"/>
</dbReference>
<name>U5VUJ4_9ACTN</name>
<dbReference type="PATRIC" id="fig|1246995.3.peg.2387"/>
<gene>
    <name evidence="4" type="ORF">AFR_11720</name>
</gene>
<proteinExistence type="predicted"/>
<dbReference type="Proteomes" id="UP000017746">
    <property type="component" value="Chromosome"/>
</dbReference>
<dbReference type="HOGENOM" id="CLU_030024_3_3_11"/>
<evidence type="ECO:0000259" key="3">
    <source>
        <dbReference type="PROSITE" id="PS51677"/>
    </source>
</evidence>
<dbReference type="GO" id="GO:0005576">
    <property type="term" value="C:extracellular region"/>
    <property type="evidence" value="ECO:0007669"/>
    <property type="project" value="UniProtKB-SubCell"/>
</dbReference>
<dbReference type="SUPFAM" id="SSF88713">
    <property type="entry name" value="Glycoside hydrolase/deacetylase"/>
    <property type="match status" value="1"/>
</dbReference>
<dbReference type="InterPro" id="IPR051398">
    <property type="entry name" value="Polysacch_Deacetylase"/>
</dbReference>
<dbReference type="GO" id="GO:0005975">
    <property type="term" value="P:carbohydrate metabolic process"/>
    <property type="evidence" value="ECO:0007669"/>
    <property type="project" value="InterPro"/>
</dbReference>
<dbReference type="CDD" id="cd10918">
    <property type="entry name" value="CE4_NodB_like_5s_6s"/>
    <property type="match status" value="1"/>
</dbReference>
<organism evidence="4 5">
    <name type="scientific">Actinoplanes friuliensis DSM 7358</name>
    <dbReference type="NCBI Taxonomy" id="1246995"/>
    <lineage>
        <taxon>Bacteria</taxon>
        <taxon>Bacillati</taxon>
        <taxon>Actinomycetota</taxon>
        <taxon>Actinomycetes</taxon>
        <taxon>Micromonosporales</taxon>
        <taxon>Micromonosporaceae</taxon>
        <taxon>Actinoplanes</taxon>
    </lineage>
</organism>
<dbReference type="Pfam" id="PF01522">
    <property type="entry name" value="Polysacc_deac_1"/>
    <property type="match status" value="1"/>
</dbReference>
<keyword evidence="5" id="KW-1185">Reference proteome</keyword>
<dbReference type="Gene3D" id="3.20.20.370">
    <property type="entry name" value="Glycoside hydrolase/deacetylase"/>
    <property type="match status" value="1"/>
</dbReference>
<dbReference type="PANTHER" id="PTHR34216">
    <property type="match status" value="1"/>
</dbReference>
<reference evidence="4 5" key="1">
    <citation type="journal article" date="2014" name="J. Biotechnol.">
        <title>Complete genome sequence of the actinobacterium Actinoplanes friuliensis HAG 010964, producer of the lipopeptide antibiotic friulimycin.</title>
        <authorList>
            <person name="Ruckert C."/>
            <person name="Szczepanowski R."/>
            <person name="Albersmeier A."/>
            <person name="Goesmann A."/>
            <person name="Fischer N."/>
            <person name="Steinkamper A."/>
            <person name="Puhler A."/>
            <person name="Biener R."/>
            <person name="Schwartz D."/>
            <person name="Kalinowski J."/>
        </authorList>
    </citation>
    <scope>NUCLEOTIDE SEQUENCE [LARGE SCALE GENOMIC DNA]</scope>
    <source>
        <strain evidence="4 5">DSM 7358</strain>
    </source>
</reference>
<dbReference type="PROSITE" id="PS51677">
    <property type="entry name" value="NODB"/>
    <property type="match status" value="1"/>
</dbReference>
<dbReference type="EMBL" id="CP006272">
    <property type="protein sequence ID" value="AGZ40633.1"/>
    <property type="molecule type" value="Genomic_DNA"/>
</dbReference>
<accession>U5VUJ4</accession>
<comment type="subcellular location">
    <subcellularLocation>
        <location evidence="1">Secreted</location>
    </subcellularLocation>
</comment>
<dbReference type="InterPro" id="IPR002509">
    <property type="entry name" value="NODB_dom"/>
</dbReference>
<dbReference type="KEGG" id="afs:AFR_11720"/>
<dbReference type="PANTHER" id="PTHR34216:SF3">
    <property type="entry name" value="POLY-BETA-1,6-N-ACETYL-D-GLUCOSAMINE N-DEACETYLASE"/>
    <property type="match status" value="1"/>
</dbReference>
<protein>
    <submittedName>
        <fullName evidence="4">Putative polysaccharide deacetylase</fullName>
    </submittedName>
</protein>
<evidence type="ECO:0000256" key="1">
    <source>
        <dbReference type="ARBA" id="ARBA00004613"/>
    </source>
</evidence>